<dbReference type="KEGG" id="vg:65109284"/>
<keyword evidence="2" id="KW-1185">Reference proteome</keyword>
<protein>
    <submittedName>
        <fullName evidence="1">Uncharacterized protein</fullName>
    </submittedName>
</protein>
<evidence type="ECO:0000313" key="1">
    <source>
        <dbReference type="EMBL" id="SCN45829.1"/>
    </source>
</evidence>
<dbReference type="EMBL" id="LT614807">
    <property type="protein sequence ID" value="SCN45829.1"/>
    <property type="molecule type" value="Genomic_DNA"/>
</dbReference>
<dbReference type="Proteomes" id="UP000279601">
    <property type="component" value="Segment"/>
</dbReference>
<evidence type="ECO:0000313" key="2">
    <source>
        <dbReference type="Proteomes" id="UP000279601"/>
    </source>
</evidence>
<dbReference type="RefSeq" id="YP_010091751.1">
    <property type="nucleotide sequence ID" value="NC_055726.1"/>
</dbReference>
<proteinExistence type="predicted"/>
<dbReference type="GeneID" id="65109284"/>
<name>A0A1D3RKQ2_9CAUD</name>
<reference evidence="2" key="1">
    <citation type="submission" date="2016-09" db="EMBL/GenBank/DDBJ databases">
        <authorList>
            <person name="Kajsik M."/>
        </authorList>
    </citation>
    <scope>NUCLEOTIDE SEQUENCE [LARGE SCALE GENOMIC DNA]</scope>
</reference>
<accession>A0A1D3RKQ2</accession>
<sequence>MIYYGCTHSIFFSEDFVRDIMLHSDYAFTQDSKSGHWKFLKYRYSKEGLNTQFFTVQDLLDYVYKDLMNCFHRFPRELMGHLTPLPKLDYSDISQFYHEAPYSKVIAKWRMLIDLYMKPLSPFN</sequence>
<organism evidence="1 2">
    <name type="scientific">Cronobacter phage Pet-CM3-4</name>
    <dbReference type="NCBI Taxonomy" id="1892569"/>
    <lineage>
        <taxon>Viruses</taxon>
        <taxon>Duplodnaviria</taxon>
        <taxon>Heunggongvirae</taxon>
        <taxon>Uroviricota</taxon>
        <taxon>Caudoviricetes</taxon>
        <taxon>Pantevenvirales</taxon>
        <taxon>Straboviridae</taxon>
        <taxon>Tevenvirinae</taxon>
        <taxon>Karamvirus</taxon>
        <taxon>Karamvirus petcm34</taxon>
    </lineage>
</organism>